<dbReference type="NCBIfam" id="TIGR01307">
    <property type="entry name" value="pgm_bpd_ind"/>
    <property type="match status" value="1"/>
</dbReference>
<feature type="binding site" evidence="8">
    <location>
        <begin position="155"/>
        <end position="156"/>
    </location>
    <ligand>
        <name>substrate</name>
    </ligand>
</feature>
<keyword evidence="6 8" id="KW-0464">Manganese</keyword>
<dbReference type="InterPro" id="IPR017850">
    <property type="entry name" value="Alkaline_phosphatase_core_sf"/>
</dbReference>
<evidence type="ECO:0000256" key="8">
    <source>
        <dbReference type="HAMAP-Rule" id="MF_01038"/>
    </source>
</evidence>
<dbReference type="Proteomes" id="UP001239019">
    <property type="component" value="Unassembled WGS sequence"/>
</dbReference>
<reference evidence="12 13" key="1">
    <citation type="submission" date="2023-08" db="EMBL/GenBank/DDBJ databases">
        <title>Whole-genome sequencing of halo(alkali)philic microorganisms from hypersaline lakes.</title>
        <authorList>
            <person name="Sorokin D.Y."/>
            <person name="Abbas B."/>
            <person name="Merkel A.Y."/>
        </authorList>
    </citation>
    <scope>NUCLEOTIDE SEQUENCE [LARGE SCALE GENOMIC DNA]</scope>
    <source>
        <strain evidence="12 13">AB-CW4</strain>
    </source>
</reference>
<feature type="binding site" evidence="8">
    <location>
        <position position="400"/>
    </location>
    <ligand>
        <name>Mn(2+)</name>
        <dbReference type="ChEBI" id="CHEBI:29035"/>
        <label>1</label>
    </ligand>
</feature>
<evidence type="ECO:0000256" key="6">
    <source>
        <dbReference type="ARBA" id="ARBA00023211"/>
    </source>
</evidence>
<feature type="binding site" evidence="8">
    <location>
        <position position="441"/>
    </location>
    <ligand>
        <name>Mn(2+)</name>
        <dbReference type="ChEBI" id="CHEBI:29035"/>
        <label>2</label>
    </ligand>
</feature>
<comment type="function">
    <text evidence="8">Catalyzes the interconversion of 2-phosphoglycerate and 3-phosphoglycerate.</text>
</comment>
<dbReference type="Gene3D" id="3.40.1450.10">
    <property type="entry name" value="BPG-independent phosphoglycerate mutase, domain B"/>
    <property type="match status" value="1"/>
</dbReference>
<feature type="binding site" evidence="8">
    <location>
        <position position="14"/>
    </location>
    <ligand>
        <name>Mn(2+)</name>
        <dbReference type="ChEBI" id="CHEBI:29035"/>
        <label>2</label>
    </ligand>
</feature>
<comment type="similarity">
    <text evidence="3 8">Belongs to the BPG-independent phosphoglycerate mutase family.</text>
</comment>
<dbReference type="SUPFAM" id="SSF53649">
    <property type="entry name" value="Alkaline phosphatase-like"/>
    <property type="match status" value="1"/>
</dbReference>
<keyword evidence="5 8" id="KW-0324">Glycolysis</keyword>
<dbReference type="InterPro" id="IPR011258">
    <property type="entry name" value="BPG-indep_PGM_N"/>
</dbReference>
<name>A0ABU0W8T3_9GAMM</name>
<feature type="binding site" evidence="8">
    <location>
        <position position="187"/>
    </location>
    <ligand>
        <name>substrate</name>
    </ligand>
</feature>
<feature type="binding site" evidence="8">
    <location>
        <position position="442"/>
    </location>
    <ligand>
        <name>Mn(2+)</name>
        <dbReference type="ChEBI" id="CHEBI:29035"/>
        <label>2</label>
    </ligand>
</feature>
<feature type="active site" description="Phosphoserine intermediate" evidence="8">
    <location>
        <position position="64"/>
    </location>
</feature>
<keyword evidence="7 8" id="KW-0413">Isomerase</keyword>
<feature type="binding site" evidence="8">
    <location>
        <position position="404"/>
    </location>
    <ligand>
        <name>Mn(2+)</name>
        <dbReference type="ChEBI" id="CHEBI:29035"/>
        <label>1</label>
    </ligand>
</feature>
<evidence type="ECO:0000313" key="12">
    <source>
        <dbReference type="EMBL" id="MDQ2069865.1"/>
    </source>
</evidence>
<evidence type="ECO:0000256" key="7">
    <source>
        <dbReference type="ARBA" id="ARBA00023235"/>
    </source>
</evidence>
<comment type="caution">
    <text evidence="12">The sequence shown here is derived from an EMBL/GenBank/DDBJ whole genome shotgun (WGS) entry which is preliminary data.</text>
</comment>
<keyword evidence="13" id="KW-1185">Reference proteome</keyword>
<feature type="binding site" evidence="8">
    <location>
        <position position="193"/>
    </location>
    <ligand>
        <name>substrate</name>
    </ligand>
</feature>
<comment type="catalytic activity">
    <reaction evidence="1 8">
        <text>(2R)-2-phosphoglycerate = (2R)-3-phosphoglycerate</text>
        <dbReference type="Rhea" id="RHEA:15901"/>
        <dbReference type="ChEBI" id="CHEBI:58272"/>
        <dbReference type="ChEBI" id="CHEBI:58289"/>
        <dbReference type="EC" id="5.4.2.12"/>
    </reaction>
</comment>
<evidence type="ECO:0000313" key="13">
    <source>
        <dbReference type="Proteomes" id="UP001239019"/>
    </source>
</evidence>
<dbReference type="HAMAP" id="MF_01038">
    <property type="entry name" value="GpmI"/>
    <property type="match status" value="1"/>
</dbReference>
<comment type="subunit">
    <text evidence="8">Monomer.</text>
</comment>
<feature type="binding site" evidence="8">
    <location>
        <position position="125"/>
    </location>
    <ligand>
        <name>substrate</name>
    </ligand>
</feature>
<evidence type="ECO:0000259" key="11">
    <source>
        <dbReference type="Pfam" id="PF06415"/>
    </source>
</evidence>
<evidence type="ECO:0000256" key="9">
    <source>
        <dbReference type="NCBIfam" id="TIGR01307"/>
    </source>
</evidence>
<feature type="binding site" evidence="8">
    <location>
        <begin position="260"/>
        <end position="263"/>
    </location>
    <ligand>
        <name>substrate</name>
    </ligand>
</feature>
<dbReference type="Pfam" id="PF01676">
    <property type="entry name" value="Metalloenzyme"/>
    <property type="match status" value="1"/>
</dbReference>
<protein>
    <recommendedName>
        <fullName evidence="8 9">2,3-bisphosphoglycerate-independent phosphoglycerate mutase</fullName>
        <shortName evidence="8">BPG-independent PGAM</shortName>
        <shortName evidence="8">Phosphoglyceromutase</shortName>
        <shortName evidence="8">iPGM</shortName>
        <ecNumber evidence="8 9">5.4.2.12</ecNumber>
    </recommendedName>
</protein>
<accession>A0ABU0W8T3</accession>
<feature type="binding site" evidence="8">
    <location>
        <position position="333"/>
    </location>
    <ligand>
        <name>substrate</name>
    </ligand>
</feature>
<dbReference type="InterPro" id="IPR006124">
    <property type="entry name" value="Metalloenzyme"/>
</dbReference>
<dbReference type="PIRSF" id="PIRSF001492">
    <property type="entry name" value="IPGAM"/>
    <property type="match status" value="1"/>
</dbReference>
<dbReference type="PANTHER" id="PTHR31637:SF0">
    <property type="entry name" value="2,3-BISPHOSPHOGLYCERATE-INDEPENDENT PHOSPHOGLYCERATE MUTASE"/>
    <property type="match status" value="1"/>
</dbReference>
<dbReference type="GO" id="GO:0004619">
    <property type="term" value="F:phosphoglycerate mutase activity"/>
    <property type="evidence" value="ECO:0007669"/>
    <property type="project" value="UniProtKB-EC"/>
</dbReference>
<evidence type="ECO:0000256" key="2">
    <source>
        <dbReference type="ARBA" id="ARBA00004798"/>
    </source>
</evidence>
<comment type="cofactor">
    <cofactor evidence="8">
        <name>Mn(2+)</name>
        <dbReference type="ChEBI" id="CHEBI:29035"/>
    </cofactor>
    <text evidence="8">Binds 2 manganese ions per subunit.</text>
</comment>
<dbReference type="Pfam" id="PF06415">
    <property type="entry name" value="iPGM_N"/>
    <property type="match status" value="1"/>
</dbReference>
<proteinExistence type="inferred from homology"/>
<evidence type="ECO:0000256" key="5">
    <source>
        <dbReference type="ARBA" id="ARBA00023152"/>
    </source>
</evidence>
<gene>
    <name evidence="8 12" type="primary">gpmI</name>
    <name evidence="12" type="ORF">RBH19_08270</name>
</gene>
<dbReference type="InterPro" id="IPR005995">
    <property type="entry name" value="Pgm_bpd_ind"/>
</dbReference>
<evidence type="ECO:0000256" key="1">
    <source>
        <dbReference type="ARBA" id="ARBA00000370"/>
    </source>
</evidence>
<organism evidence="12 13">
    <name type="scientific">Natronospira bacteriovora</name>
    <dbReference type="NCBI Taxonomy" id="3069753"/>
    <lineage>
        <taxon>Bacteria</taxon>
        <taxon>Pseudomonadati</taxon>
        <taxon>Pseudomonadota</taxon>
        <taxon>Gammaproteobacteria</taxon>
        <taxon>Natronospirales</taxon>
        <taxon>Natronospiraceae</taxon>
        <taxon>Natronospira</taxon>
    </lineage>
</organism>
<evidence type="ECO:0000256" key="4">
    <source>
        <dbReference type="ARBA" id="ARBA00022723"/>
    </source>
</evidence>
<dbReference type="SUPFAM" id="SSF64158">
    <property type="entry name" value="2,3-Bisphosphoglycerate-independent phosphoglycerate mutase, substrate-binding domain"/>
    <property type="match status" value="1"/>
</dbReference>
<feature type="binding site" evidence="8">
    <location>
        <position position="460"/>
    </location>
    <ligand>
        <name>Mn(2+)</name>
        <dbReference type="ChEBI" id="CHEBI:29035"/>
        <label>1</label>
    </ligand>
</feature>
<dbReference type="EC" id="5.4.2.12" evidence="8 9"/>
<dbReference type="InterPro" id="IPR036646">
    <property type="entry name" value="PGAM_B_sf"/>
</dbReference>
<dbReference type="PANTHER" id="PTHR31637">
    <property type="entry name" value="2,3-BISPHOSPHOGLYCERATE-INDEPENDENT PHOSPHOGLYCERATE MUTASE"/>
    <property type="match status" value="1"/>
</dbReference>
<keyword evidence="4 8" id="KW-0479">Metal-binding</keyword>
<dbReference type="Gene3D" id="3.40.720.10">
    <property type="entry name" value="Alkaline Phosphatase, subunit A"/>
    <property type="match status" value="1"/>
</dbReference>
<feature type="binding site" evidence="8">
    <location>
        <position position="64"/>
    </location>
    <ligand>
        <name>Mn(2+)</name>
        <dbReference type="ChEBI" id="CHEBI:29035"/>
        <label>2</label>
    </ligand>
</feature>
<dbReference type="CDD" id="cd16010">
    <property type="entry name" value="iPGM"/>
    <property type="match status" value="1"/>
</dbReference>
<dbReference type="EMBL" id="JAVDDT010000004">
    <property type="protein sequence ID" value="MDQ2069865.1"/>
    <property type="molecule type" value="Genomic_DNA"/>
</dbReference>
<sequence length="511" mass="55664">MPETKRPILLVILDGWGDAPESDDNAIRRANTPNWDRIVGRYPHTLIHTSGPRVGLPEGQMGNSEVGHINIGAGRVVKQEFGRISGAIEDGSFFDKEAFCAAVDEAVRRGGAVHVTGLLSPGGVHSHESHVHAMVRLAAQRGAERIFVHAILDGRDMPPRSARPSIEALEAVFADVGRGRIASLVGRFYAMDRDQRWDRVQAAYDLMTGRQAAETAETALAGLEAAYARDESDEFVSPTRIDGEDGAVKDGDAVIFMNWRADRARELTQAFTARDFDGFERPLLDLAGFVTLTEYQADFGLPVAFPPSRPENNLGEYAAKRGLKQLRIAETEKYAHVTFFLNGGEETAFEGEDRILVPSPDVKTYDLKPEMSAPEVTDKLVEAIESGRYDLIISNYANADMVGHTGNMEAAIQAIETLDTCIGRLEKAIVAAGGEMLITADHGNAEKMRDADTGQAHTAHTTFPVPLVYIGRDAELLDDGGLCDLAPTMLSLMDQPVPKEMTGRNLVRLKG</sequence>
<comment type="pathway">
    <text evidence="2 8">Carbohydrate degradation; glycolysis; pyruvate from D-glyceraldehyde 3-phosphate: step 3/5.</text>
</comment>
<dbReference type="RefSeq" id="WP_306728359.1">
    <property type="nucleotide sequence ID" value="NZ_JAVDDT010000004.1"/>
</dbReference>
<feature type="domain" description="Metalloenzyme" evidence="10">
    <location>
        <begin position="7"/>
        <end position="493"/>
    </location>
</feature>
<evidence type="ECO:0000259" key="10">
    <source>
        <dbReference type="Pfam" id="PF01676"/>
    </source>
</evidence>
<evidence type="ECO:0000256" key="3">
    <source>
        <dbReference type="ARBA" id="ARBA00008819"/>
    </source>
</evidence>
<feature type="domain" description="BPG-independent PGAM N-terminal" evidence="11">
    <location>
        <begin position="84"/>
        <end position="296"/>
    </location>
</feature>